<keyword evidence="3" id="KW-1185">Reference proteome</keyword>
<feature type="region of interest" description="Disordered" evidence="1">
    <location>
        <begin position="1"/>
        <end position="54"/>
    </location>
</feature>
<organism evidence="2 3">
    <name type="scientific">Zingiber officinale</name>
    <name type="common">Ginger</name>
    <name type="synonym">Amomum zingiber</name>
    <dbReference type="NCBI Taxonomy" id="94328"/>
    <lineage>
        <taxon>Eukaryota</taxon>
        <taxon>Viridiplantae</taxon>
        <taxon>Streptophyta</taxon>
        <taxon>Embryophyta</taxon>
        <taxon>Tracheophyta</taxon>
        <taxon>Spermatophyta</taxon>
        <taxon>Magnoliopsida</taxon>
        <taxon>Liliopsida</taxon>
        <taxon>Zingiberales</taxon>
        <taxon>Zingiberaceae</taxon>
        <taxon>Zingiber</taxon>
    </lineage>
</organism>
<sequence>MLEQLQQSRKRKRRIDKGVDGNCSSLEREKDGPKEESTGEDEEEESAGEKEEEIGDLAKASLGVEAEIVVGWVEGMAPVFSRSAWQCLWHLIQGNPIVGVLIFLYSADVVGMYCPQGPGNVLRHGTALCHAILMQKGIWAYATNSWSSECTHVVEKSSLVTPELIQAVLARNPIVLSNWIKCSADAAPPQPSTGSRPFLLLFFERRPPGPPGSSLSRDPHPTASPPAVPLAEPYLGSPSRAGLLLLP</sequence>
<comment type="caution">
    <text evidence="2">The sequence shown here is derived from an EMBL/GenBank/DDBJ whole genome shotgun (WGS) entry which is preliminary data.</text>
</comment>
<evidence type="ECO:0000313" key="3">
    <source>
        <dbReference type="Proteomes" id="UP000734854"/>
    </source>
</evidence>
<dbReference type="AlphaFoldDB" id="A0A8J5LM05"/>
<accession>A0A8J5LM05</accession>
<dbReference type="Proteomes" id="UP000734854">
    <property type="component" value="Unassembled WGS sequence"/>
</dbReference>
<evidence type="ECO:0000313" key="2">
    <source>
        <dbReference type="EMBL" id="KAG6521398.1"/>
    </source>
</evidence>
<dbReference type="SUPFAM" id="SSF52113">
    <property type="entry name" value="BRCT domain"/>
    <property type="match status" value="1"/>
</dbReference>
<name>A0A8J5LM05_ZINOF</name>
<dbReference type="Pfam" id="PF05212">
    <property type="entry name" value="DUF707"/>
    <property type="match status" value="1"/>
</dbReference>
<protein>
    <submittedName>
        <fullName evidence="2">Uncharacterized protein</fullName>
    </submittedName>
</protein>
<dbReference type="InterPro" id="IPR036420">
    <property type="entry name" value="BRCT_dom_sf"/>
</dbReference>
<evidence type="ECO:0000256" key="1">
    <source>
        <dbReference type="SAM" id="MobiDB-lite"/>
    </source>
</evidence>
<dbReference type="EMBL" id="JACMSC010000005">
    <property type="protein sequence ID" value="KAG6521398.1"/>
    <property type="molecule type" value="Genomic_DNA"/>
</dbReference>
<reference evidence="2 3" key="1">
    <citation type="submission" date="2020-08" db="EMBL/GenBank/DDBJ databases">
        <title>Plant Genome Project.</title>
        <authorList>
            <person name="Zhang R.-G."/>
        </authorList>
    </citation>
    <scope>NUCLEOTIDE SEQUENCE [LARGE SCALE GENOMIC DNA]</scope>
    <source>
        <tissue evidence="2">Rhizome</tissue>
    </source>
</reference>
<proteinExistence type="predicted"/>
<feature type="compositionally biased region" description="Acidic residues" evidence="1">
    <location>
        <begin position="38"/>
        <end position="54"/>
    </location>
</feature>
<feature type="region of interest" description="Disordered" evidence="1">
    <location>
        <begin position="207"/>
        <end position="238"/>
    </location>
</feature>
<gene>
    <name evidence="2" type="ORF">ZIOFF_018515</name>
</gene>
<feature type="compositionally biased region" description="Basic and acidic residues" evidence="1">
    <location>
        <begin position="26"/>
        <end position="37"/>
    </location>
</feature>
<dbReference type="InterPro" id="IPR007877">
    <property type="entry name" value="DUF707"/>
</dbReference>